<feature type="compositionally biased region" description="Basic and acidic residues" evidence="1">
    <location>
        <begin position="25"/>
        <end position="43"/>
    </location>
</feature>
<proteinExistence type="predicted"/>
<keyword evidence="2" id="KW-0812">Transmembrane</keyword>
<sequence>MGGFAEEQREKAARMKERRRAAAALRDDAGAAAAEEARKGDVETKGLDMNDWKGTAKRYFDKEEGKELRKLHRAAARQYQTMYGYTIFSFCAVAGIAWGLGAMVKSRRDDDRPDAHSRRRAERYPSGTRAETIDCAARFKLTQARPHAALRTSPHTSGLTLGLVFFINLPCHVRTAADQERTAPRTTKTAGGGTASKHQRARQVAEQRQEAASKMVHGPVVVFPASRAEMAQAYAAGGVTEDDSTSKHGKVRVAGASPPLSAEGDGAAAAAAAPSAAGGGGGEATAGVAAAGEAKAADEPPAPQHVMALVPGGKGAAMIDVTNPAEPKRVLKMKTGVGTRNGGMMALPHGKALYFGGGEGLAVFDASVRTVPQKVKDFSTGVGSNRGGMGLAVDASRNLLLVAGGNGFKIYDITDPLNPVKTCSGWTTGVLGSESGGTIALSAADKIAYVAGGLGLAVVDISDPSKPTRLQKLNTGVASYKGGACVALREEDNMLFVAGGLGLTVYDVSVRDKPEPVKKGFNTGVATSDAGSSIALGRDGRVLVAGTYGGLAVIDASDPAKMVRLSKTNTKVLPINQPGSVSFFDNKAYVAGSGGLAVLDLSDPAHPDLLSVTDTGVLAHAFDLDEVV</sequence>
<feature type="compositionally biased region" description="Basic and acidic residues" evidence="1">
    <location>
        <begin position="106"/>
        <end position="116"/>
    </location>
</feature>
<dbReference type="EMBL" id="CAXAMM010006526">
    <property type="protein sequence ID" value="CAK9011365.1"/>
    <property type="molecule type" value="Genomic_DNA"/>
</dbReference>
<keyword evidence="4" id="KW-1185">Reference proteome</keyword>
<name>A0ABP0JAE7_9DINO</name>
<accession>A0ABP0JAE7</accession>
<dbReference type="Proteomes" id="UP001642464">
    <property type="component" value="Unassembled WGS sequence"/>
</dbReference>
<organism evidence="3 4">
    <name type="scientific">Durusdinium trenchii</name>
    <dbReference type="NCBI Taxonomy" id="1381693"/>
    <lineage>
        <taxon>Eukaryota</taxon>
        <taxon>Sar</taxon>
        <taxon>Alveolata</taxon>
        <taxon>Dinophyceae</taxon>
        <taxon>Suessiales</taxon>
        <taxon>Symbiodiniaceae</taxon>
        <taxon>Durusdinium</taxon>
    </lineage>
</organism>
<feature type="region of interest" description="Disordered" evidence="1">
    <location>
        <begin position="178"/>
        <end position="212"/>
    </location>
</feature>
<dbReference type="InterPro" id="IPR013211">
    <property type="entry name" value="LVIVD"/>
</dbReference>
<keyword evidence="2" id="KW-0472">Membrane</keyword>
<evidence type="ECO:0000313" key="4">
    <source>
        <dbReference type="Proteomes" id="UP001642464"/>
    </source>
</evidence>
<comment type="caution">
    <text evidence="3">The sequence shown here is derived from an EMBL/GenBank/DDBJ whole genome shotgun (WGS) entry which is preliminary data.</text>
</comment>
<feature type="transmembrane region" description="Helical" evidence="2">
    <location>
        <begin position="82"/>
        <end position="104"/>
    </location>
</feature>
<evidence type="ECO:0000256" key="2">
    <source>
        <dbReference type="SAM" id="Phobius"/>
    </source>
</evidence>
<feature type="region of interest" description="Disordered" evidence="1">
    <location>
        <begin position="1"/>
        <end position="43"/>
    </location>
</feature>
<dbReference type="SUPFAM" id="SSF69322">
    <property type="entry name" value="Tricorn protease domain 2"/>
    <property type="match status" value="1"/>
</dbReference>
<evidence type="ECO:0000313" key="3">
    <source>
        <dbReference type="EMBL" id="CAK9011365.1"/>
    </source>
</evidence>
<keyword evidence="2" id="KW-1133">Transmembrane helix</keyword>
<feature type="region of interest" description="Disordered" evidence="1">
    <location>
        <begin position="238"/>
        <end position="267"/>
    </location>
</feature>
<protein>
    <submittedName>
        <fullName evidence="3">Uncharacterized protein</fullName>
    </submittedName>
</protein>
<feature type="region of interest" description="Disordered" evidence="1">
    <location>
        <begin position="106"/>
        <end position="127"/>
    </location>
</feature>
<gene>
    <name evidence="3" type="ORF">SCF082_LOCUS11074</name>
</gene>
<reference evidence="3 4" key="1">
    <citation type="submission" date="2024-02" db="EMBL/GenBank/DDBJ databases">
        <authorList>
            <person name="Chen Y."/>
            <person name="Shah S."/>
            <person name="Dougan E. K."/>
            <person name="Thang M."/>
            <person name="Chan C."/>
        </authorList>
    </citation>
    <scope>NUCLEOTIDE SEQUENCE [LARGE SCALE GENOMIC DNA]</scope>
</reference>
<evidence type="ECO:0000256" key="1">
    <source>
        <dbReference type="SAM" id="MobiDB-lite"/>
    </source>
</evidence>
<feature type="compositionally biased region" description="Basic and acidic residues" evidence="1">
    <location>
        <begin position="1"/>
        <end position="15"/>
    </location>
</feature>
<dbReference type="Pfam" id="PF08309">
    <property type="entry name" value="LVIVD"/>
    <property type="match status" value="3"/>
</dbReference>